<evidence type="ECO:0000313" key="3">
    <source>
        <dbReference type="EMBL" id="CAD9716389.1"/>
    </source>
</evidence>
<proteinExistence type="predicted"/>
<dbReference type="EMBL" id="CP031037">
    <property type="protein sequence ID" value="QDZ20374.1"/>
    <property type="molecule type" value="Genomic_DNA"/>
</dbReference>
<feature type="region of interest" description="Disordered" evidence="1">
    <location>
        <begin position="241"/>
        <end position="279"/>
    </location>
</feature>
<evidence type="ECO:0000313" key="2">
    <source>
        <dbReference type="EMBL" id="CAD9716383.1"/>
    </source>
</evidence>
<evidence type="ECO:0000313" key="5">
    <source>
        <dbReference type="Proteomes" id="UP000316726"/>
    </source>
</evidence>
<feature type="compositionally biased region" description="Basic and acidic residues" evidence="1">
    <location>
        <begin position="254"/>
        <end position="264"/>
    </location>
</feature>
<protein>
    <recommendedName>
        <fullName evidence="6">PIH1 N-terminal domain-containing protein</fullName>
    </recommendedName>
</protein>
<dbReference type="AlphaFoldDB" id="A0A5B8MJW5"/>
<evidence type="ECO:0000313" key="4">
    <source>
        <dbReference type="EMBL" id="QDZ20374.1"/>
    </source>
</evidence>
<reference evidence="4 5" key="1">
    <citation type="submission" date="2018-07" db="EMBL/GenBank/DDBJ databases">
        <title>The complete nuclear genome of the prasinophyte Chloropicon primus (CCMP1205).</title>
        <authorList>
            <person name="Pombert J.-F."/>
            <person name="Otis C."/>
            <person name="Turmel M."/>
            <person name="Lemieux C."/>
        </authorList>
    </citation>
    <scope>NUCLEOTIDE SEQUENCE [LARGE SCALE GENOMIC DNA]</scope>
    <source>
        <strain evidence="4 5">CCMP1205</strain>
    </source>
</reference>
<dbReference type="OrthoDB" id="545063at2759"/>
<sequence length="363" mass="38641">MDDITKLLSQLGGKDGGKENLKGHAERLWKFLDELAEKDPKEYQNFLKKQADAAGVGVTENPASAESGARGQMSSSEEHPVIIVLGKSGGKPAALLVFEGQTAESRRGEGEETWVNLMKRLDKLLEVKRKVRQERYVQGLPRADGGYKVVDVRAPSLVLKHLSVLSSECPGGGAGTASPGGTNLDAFVDGLTRWTGDSLGLTLEKETRVLVLKNKSFRNREAAQGTSASDLPESVLSQIAEMGGGKASPAPAAGKERARGKPLIEEVSTTTRERPAKTESGGALILSHELKAKKGVPTKVVAELTPGVDVKNVEVHLDTAASALVFSGPNLSDYVVPLSGVPLEGLNFVAKYSQSHKLTVKFK</sequence>
<organism evidence="4 5">
    <name type="scientific">Chloropicon primus</name>
    <dbReference type="NCBI Taxonomy" id="1764295"/>
    <lineage>
        <taxon>Eukaryota</taxon>
        <taxon>Viridiplantae</taxon>
        <taxon>Chlorophyta</taxon>
        <taxon>Chloropicophyceae</taxon>
        <taxon>Chloropicales</taxon>
        <taxon>Chloropicaceae</taxon>
        <taxon>Chloropicon</taxon>
    </lineage>
</organism>
<dbReference type="Proteomes" id="UP000316726">
    <property type="component" value="Chromosome 4"/>
</dbReference>
<evidence type="ECO:0008006" key="6">
    <source>
        <dbReference type="Google" id="ProtNLM"/>
    </source>
</evidence>
<reference evidence="2" key="2">
    <citation type="submission" date="2021-01" db="EMBL/GenBank/DDBJ databases">
        <authorList>
            <person name="Corre E."/>
            <person name="Pelletier E."/>
            <person name="Niang G."/>
            <person name="Scheremetjew M."/>
            <person name="Finn R."/>
            <person name="Kale V."/>
            <person name="Holt S."/>
            <person name="Cochrane G."/>
            <person name="Meng A."/>
            <person name="Brown T."/>
            <person name="Cohen L."/>
        </authorList>
    </citation>
    <scope>NUCLEOTIDE SEQUENCE</scope>
    <source>
        <strain evidence="2">CCMP1205</strain>
    </source>
</reference>
<name>A0A5B8MJW5_9CHLO</name>
<dbReference type="EMBL" id="HBHL01008004">
    <property type="protein sequence ID" value="CAD9716383.1"/>
    <property type="molecule type" value="Transcribed_RNA"/>
</dbReference>
<keyword evidence="5" id="KW-1185">Reference proteome</keyword>
<accession>A0A5B8MJW5</accession>
<dbReference type="EMBL" id="HBHL01008015">
    <property type="protein sequence ID" value="CAD9716389.1"/>
    <property type="molecule type" value="Transcribed_RNA"/>
</dbReference>
<evidence type="ECO:0000256" key="1">
    <source>
        <dbReference type="SAM" id="MobiDB-lite"/>
    </source>
</evidence>
<gene>
    <name evidence="4" type="ORF">A3770_04p28920</name>
    <name evidence="2" type="ORF">CPRI1469_LOCUS5239</name>
    <name evidence="3" type="ORF">CPRI1469_LOCUS5245</name>
</gene>